<dbReference type="Proteomes" id="UP000536909">
    <property type="component" value="Unassembled WGS sequence"/>
</dbReference>
<dbReference type="SUPFAM" id="SSF89372">
    <property type="entry name" value="Fucose-specific lectin"/>
    <property type="match status" value="1"/>
</dbReference>
<dbReference type="EMBL" id="JACHFV010000005">
    <property type="protein sequence ID" value="MBB5294960.1"/>
    <property type="molecule type" value="Genomic_DNA"/>
</dbReference>
<comment type="caution">
    <text evidence="3">The sequence shown here is derived from an EMBL/GenBank/DDBJ whole genome shotgun (WGS) entry which is preliminary data.</text>
</comment>
<sequence>MSRPLLLTLLLTTVLNPAVASGTGGVQTVAPPTLPWATPVRDLQLAADSRGQLTLAIITDTREASSGRGTFMARAVSAWQWAAGTWTPMGGILNYDQPRPAANLNLALDAGGTPILAWNENYGDNDVVVFRAWQGGAWTDWKTRYLGISSPQAAKMRALAAWQGTPMLLWGENVREGVGTVLTLRRWQDGEWLRSPPLNEGTGYVRQPALALNGQGEATAAWVKGPIEAGQVVVKQQSGGHWTPLGQPFSRHPQSYVASPHLALNRDGQPTVAWLEDRGGRDTLFASRWTGSRWEALGGAISTGFASAPSLALDQGGQPVIAWIEERGGVGQVRLARWTGRAWQTYGPVNLDPAHDARSPSVVVDASGAPVLAWREDLGGMYGLQLRRFAPLTAATSPF</sequence>
<dbReference type="AlphaFoldDB" id="A0AAJ5F3K9"/>
<protein>
    <recommendedName>
        <fullName evidence="6">Exo-alpha-sialidase</fullName>
    </recommendedName>
</protein>
<reference evidence="3 4" key="1">
    <citation type="submission" date="2019-04" db="EMBL/GenBank/DDBJ databases">
        <title>Deinococcus metalilatus MA1002 mutant No.5.</title>
        <authorList>
            <person name="Park W."/>
            <person name="Park C."/>
        </authorList>
    </citation>
    <scope>NUCLEOTIDE SEQUENCE [LARGE SCALE GENOMIC DNA]</scope>
    <source>
        <strain evidence="3 4">MA1002-m5</strain>
    </source>
</reference>
<accession>A0AAJ5F3K9</accession>
<dbReference type="RefSeq" id="WP_129119674.1">
    <property type="nucleotide sequence ID" value="NZ_BSUI01000017.1"/>
</dbReference>
<organism evidence="3 4">
    <name type="scientific">Deinococcus metallilatus</name>
    <dbReference type="NCBI Taxonomy" id="1211322"/>
    <lineage>
        <taxon>Bacteria</taxon>
        <taxon>Thermotogati</taxon>
        <taxon>Deinococcota</taxon>
        <taxon>Deinococci</taxon>
        <taxon>Deinococcales</taxon>
        <taxon>Deinococcaceae</taxon>
        <taxon>Deinococcus</taxon>
    </lineage>
</organism>
<evidence type="ECO:0000256" key="1">
    <source>
        <dbReference type="SAM" id="SignalP"/>
    </source>
</evidence>
<gene>
    <name evidence="3" type="ORF">FCS05_06755</name>
    <name evidence="2" type="ORF">HNQ10_001781</name>
</gene>
<keyword evidence="1" id="KW-0732">Signal</keyword>
<evidence type="ECO:0000313" key="2">
    <source>
        <dbReference type="EMBL" id="MBB5294960.1"/>
    </source>
</evidence>
<feature type="chain" id="PRO_5042523641" description="Exo-alpha-sialidase" evidence="1">
    <location>
        <begin position="21"/>
        <end position="399"/>
    </location>
</feature>
<dbReference type="EMBL" id="VBRC01000004">
    <property type="protein sequence ID" value="TLK28871.1"/>
    <property type="molecule type" value="Genomic_DNA"/>
</dbReference>
<name>A0AAJ5F3K9_9DEIO</name>
<keyword evidence="5" id="KW-1185">Reference proteome</keyword>
<evidence type="ECO:0008006" key="6">
    <source>
        <dbReference type="Google" id="ProtNLM"/>
    </source>
</evidence>
<evidence type="ECO:0000313" key="3">
    <source>
        <dbReference type="EMBL" id="TLK28871.1"/>
    </source>
</evidence>
<proteinExistence type="predicted"/>
<evidence type="ECO:0000313" key="5">
    <source>
        <dbReference type="Proteomes" id="UP000536909"/>
    </source>
</evidence>
<evidence type="ECO:0000313" key="4">
    <source>
        <dbReference type="Proteomes" id="UP000308000"/>
    </source>
</evidence>
<reference evidence="2 5" key="2">
    <citation type="submission" date="2020-08" db="EMBL/GenBank/DDBJ databases">
        <title>Genomic Encyclopedia of Type Strains, Phase IV (KMG-IV): sequencing the most valuable type-strain genomes for metagenomic binning, comparative biology and taxonomic classification.</title>
        <authorList>
            <person name="Goeker M."/>
        </authorList>
    </citation>
    <scope>NUCLEOTIDE SEQUENCE [LARGE SCALE GENOMIC DNA]</scope>
    <source>
        <strain evidence="2 5">DSM 105434</strain>
    </source>
</reference>
<dbReference type="Proteomes" id="UP000308000">
    <property type="component" value="Unassembled WGS sequence"/>
</dbReference>
<feature type="signal peptide" evidence="1">
    <location>
        <begin position="1"/>
        <end position="20"/>
    </location>
</feature>